<dbReference type="InterPro" id="IPR025110">
    <property type="entry name" value="AMP-bd_C"/>
</dbReference>
<dbReference type="Gene3D" id="3.40.50.12780">
    <property type="entry name" value="N-terminal domain of ligase-like"/>
    <property type="match status" value="1"/>
</dbReference>
<dbReference type="EMBL" id="LRGB01000056">
    <property type="protein sequence ID" value="KZS21171.1"/>
    <property type="molecule type" value="Genomic_DNA"/>
</dbReference>
<reference evidence="12 13" key="1">
    <citation type="submission" date="2016-03" db="EMBL/GenBank/DDBJ databases">
        <title>EvidentialGene: Evidence-directed Construction of Genes on Genomes.</title>
        <authorList>
            <person name="Gilbert D.G."/>
            <person name="Choi J.-H."/>
            <person name="Mockaitis K."/>
            <person name="Colbourne J."/>
            <person name="Pfrender M."/>
        </authorList>
    </citation>
    <scope>NUCLEOTIDE SEQUENCE [LARGE SCALE GENOMIC DNA]</scope>
    <source>
        <strain evidence="12 13">Xinb3</strain>
        <tissue evidence="12">Complete organism</tissue>
    </source>
</reference>
<dbReference type="Gene3D" id="3.30.300.30">
    <property type="match status" value="1"/>
</dbReference>
<dbReference type="SUPFAM" id="SSF56801">
    <property type="entry name" value="Acetyl-CoA synthetase-like"/>
    <property type="match status" value="1"/>
</dbReference>
<dbReference type="InterPro" id="IPR020845">
    <property type="entry name" value="AMP-binding_CS"/>
</dbReference>
<dbReference type="STRING" id="35525.A0A0P5ZKS3"/>
<evidence type="ECO:0000256" key="1">
    <source>
        <dbReference type="ARBA" id="ARBA00004275"/>
    </source>
</evidence>
<keyword evidence="9" id="KW-0455">Luminescence</keyword>
<accession>A0A0P5ZKS3</accession>
<dbReference type="InterPro" id="IPR000873">
    <property type="entry name" value="AMP-dep_synth/lig_dom"/>
</dbReference>
<evidence type="ECO:0000256" key="3">
    <source>
        <dbReference type="ARBA" id="ARBA00012532"/>
    </source>
</evidence>
<evidence type="ECO:0000256" key="9">
    <source>
        <dbReference type="ARBA" id="ARBA00023223"/>
    </source>
</evidence>
<dbReference type="Pfam" id="PF13193">
    <property type="entry name" value="AMP-binding_C"/>
    <property type="match status" value="1"/>
</dbReference>
<comment type="caution">
    <text evidence="12">The sequence shown here is derived from an EMBL/GenBank/DDBJ whole genome shotgun (WGS) entry which is preliminary data.</text>
</comment>
<dbReference type="InterPro" id="IPR045851">
    <property type="entry name" value="AMP-bd_C_sf"/>
</dbReference>
<evidence type="ECO:0000256" key="6">
    <source>
        <dbReference type="ARBA" id="ARBA00022741"/>
    </source>
</evidence>
<evidence type="ECO:0000313" key="12">
    <source>
        <dbReference type="EMBL" id="KZS21171.1"/>
    </source>
</evidence>
<dbReference type="PANTHER" id="PTHR24096:SF149">
    <property type="entry name" value="AMP-BINDING DOMAIN-CONTAINING PROTEIN-RELATED"/>
    <property type="match status" value="1"/>
</dbReference>
<dbReference type="FunFam" id="3.30.300.30:FF:000007">
    <property type="entry name" value="4-coumarate--CoA ligase 2"/>
    <property type="match status" value="1"/>
</dbReference>
<sequence>MAEKAPDSKIVKCTLNYDDHIPNISLNQYLFREMSKWKSKVAMVNISTMEELTYGQLIHDVNHLAAGLQASQGLKYGQCVALVLPNCMEFVVTLLALSQLGTVASFVNPVYTLRELEHVASINNADLWICTPEFVPLLSKLGKAGYSTRAVVIDCSNTKASQWHMILKSGRSLTVDAPNLNVFEDLATMPFSSGTTGLPKGVMLTHRNVVAALCQFKAWSPYTEKDINLGLLPMFHQYGCMMVLTTLAVGAKAVILPKFNFPDMLHAIQKYKVTMIPLVPPIAVLLAKHPAANNFDLSSVRAIVSSAAPLSLEIIKTIISKYKWDVLQGYGMTECTLATHFMPPGQRKYGSVGMIMPFYESKIVDQNTGQDLGAQQVGEIYVRGSMVMKGYRGNPGATAAMIDEQNWLHTGDIGYYDEDGFFYVVDRLKELIKYKGMQVAPSELEHLLLTHPEVTDAAVIGMPDELAGELPRAFVVKRSGSTVTAVDLIRFIEDQVASYKTLRGGVVFIDAIPKLLSGKILRRELKTLSSKL</sequence>
<evidence type="ECO:0000256" key="11">
    <source>
        <dbReference type="ARBA" id="ARBA00048497"/>
    </source>
</evidence>
<dbReference type="FunFam" id="3.40.50.12780:FF:000003">
    <property type="entry name" value="Long-chain-fatty-acid--CoA ligase FadD"/>
    <property type="match status" value="1"/>
</dbReference>
<dbReference type="Proteomes" id="UP000076858">
    <property type="component" value="Unassembled WGS sequence"/>
</dbReference>
<evidence type="ECO:0000313" key="13">
    <source>
        <dbReference type="Proteomes" id="UP000076858"/>
    </source>
</evidence>
<comment type="similarity">
    <text evidence="2">Belongs to the ATP-dependent AMP-binding enzyme family.</text>
</comment>
<evidence type="ECO:0000256" key="7">
    <source>
        <dbReference type="ARBA" id="ARBA00022840"/>
    </source>
</evidence>
<dbReference type="OrthoDB" id="10253869at2759"/>
<keyword evidence="13" id="KW-1185">Reference proteome</keyword>
<comment type="subcellular location">
    <subcellularLocation>
        <location evidence="1">Peroxisome</location>
    </subcellularLocation>
</comment>
<dbReference type="AlphaFoldDB" id="A0A0P5ZKS3"/>
<dbReference type="GO" id="GO:0016405">
    <property type="term" value="F:CoA-ligase activity"/>
    <property type="evidence" value="ECO:0007669"/>
    <property type="project" value="TreeGrafter"/>
</dbReference>
<evidence type="ECO:0000256" key="4">
    <source>
        <dbReference type="ARBA" id="ARBA00019043"/>
    </source>
</evidence>
<dbReference type="EC" id="1.13.12.7" evidence="3"/>
<dbReference type="PROSITE" id="PS00455">
    <property type="entry name" value="AMP_BINDING"/>
    <property type="match status" value="1"/>
</dbReference>
<keyword evidence="7" id="KW-0067">ATP-binding</keyword>
<dbReference type="GO" id="GO:0008218">
    <property type="term" value="P:bioluminescence"/>
    <property type="evidence" value="ECO:0007669"/>
    <property type="project" value="UniProtKB-KW"/>
</dbReference>
<comment type="catalytic activity">
    <reaction evidence="11">
        <text>firefly D-luciferin + ATP + O2 = firefly oxyluciferin + hnu + AMP + CO2 + diphosphate</text>
        <dbReference type="Rhea" id="RHEA:10732"/>
        <dbReference type="ChEBI" id="CHEBI:15379"/>
        <dbReference type="ChEBI" id="CHEBI:16526"/>
        <dbReference type="ChEBI" id="CHEBI:16792"/>
        <dbReference type="ChEBI" id="CHEBI:30212"/>
        <dbReference type="ChEBI" id="CHEBI:30616"/>
        <dbReference type="ChEBI" id="CHEBI:33019"/>
        <dbReference type="ChEBI" id="CHEBI:58038"/>
        <dbReference type="ChEBI" id="CHEBI:456215"/>
        <dbReference type="EC" id="1.13.12.7"/>
    </reaction>
</comment>
<gene>
    <name evidence="12" type="ORF">APZ42_011967</name>
</gene>
<keyword evidence="8" id="KW-0576">Peroxisome</keyword>
<evidence type="ECO:0000256" key="5">
    <source>
        <dbReference type="ARBA" id="ARBA00022598"/>
    </source>
</evidence>
<keyword evidence="6" id="KW-0547">Nucleotide-binding</keyword>
<dbReference type="Pfam" id="PF00501">
    <property type="entry name" value="AMP-binding"/>
    <property type="match status" value="1"/>
</dbReference>
<organism evidence="12 13">
    <name type="scientific">Daphnia magna</name>
    <dbReference type="NCBI Taxonomy" id="35525"/>
    <lineage>
        <taxon>Eukaryota</taxon>
        <taxon>Metazoa</taxon>
        <taxon>Ecdysozoa</taxon>
        <taxon>Arthropoda</taxon>
        <taxon>Crustacea</taxon>
        <taxon>Branchiopoda</taxon>
        <taxon>Diplostraca</taxon>
        <taxon>Cladocera</taxon>
        <taxon>Anomopoda</taxon>
        <taxon>Daphniidae</taxon>
        <taxon>Daphnia</taxon>
    </lineage>
</organism>
<dbReference type="PANTHER" id="PTHR24096">
    <property type="entry name" value="LONG-CHAIN-FATTY-ACID--COA LIGASE"/>
    <property type="match status" value="1"/>
</dbReference>
<name>A0A0P5ZKS3_9CRUS</name>
<evidence type="ECO:0000256" key="10">
    <source>
        <dbReference type="ARBA" id="ARBA00023262"/>
    </source>
</evidence>
<dbReference type="InterPro" id="IPR042099">
    <property type="entry name" value="ANL_N_sf"/>
</dbReference>
<proteinExistence type="inferred from homology"/>
<keyword evidence="5" id="KW-0436">Ligase</keyword>
<dbReference type="GO" id="GO:0005777">
    <property type="term" value="C:peroxisome"/>
    <property type="evidence" value="ECO:0007669"/>
    <property type="project" value="UniProtKB-SubCell"/>
</dbReference>
<dbReference type="GO" id="GO:0005524">
    <property type="term" value="F:ATP binding"/>
    <property type="evidence" value="ECO:0007669"/>
    <property type="project" value="UniProtKB-KW"/>
</dbReference>
<evidence type="ECO:0000256" key="2">
    <source>
        <dbReference type="ARBA" id="ARBA00006432"/>
    </source>
</evidence>
<protein>
    <recommendedName>
        <fullName evidence="4">Luciferin 4-monooxygenase</fullName>
        <ecNumber evidence="3">1.13.12.7</ecNumber>
    </recommendedName>
</protein>
<keyword evidence="10" id="KW-0599">Photoprotein</keyword>
<evidence type="ECO:0000256" key="8">
    <source>
        <dbReference type="ARBA" id="ARBA00023140"/>
    </source>
</evidence>